<evidence type="ECO:0000256" key="5">
    <source>
        <dbReference type="ARBA" id="ARBA00023849"/>
    </source>
</evidence>
<evidence type="ECO:0000256" key="7">
    <source>
        <dbReference type="ARBA" id="ARBA00032129"/>
    </source>
</evidence>
<dbReference type="Pfam" id="PF13911">
    <property type="entry name" value="AhpC-TSA_2"/>
    <property type="match status" value="1"/>
</dbReference>
<dbReference type="SUPFAM" id="SSF52833">
    <property type="entry name" value="Thioredoxin-like"/>
    <property type="match status" value="1"/>
</dbReference>
<proteinExistence type="inferred from homology"/>
<dbReference type="Proteomes" id="UP000612055">
    <property type="component" value="Unassembled WGS sequence"/>
</dbReference>
<dbReference type="EMBL" id="JAEHOE010000004">
    <property type="protein sequence ID" value="KAG2500214.1"/>
    <property type="molecule type" value="Genomic_DNA"/>
</dbReference>
<dbReference type="PANTHER" id="PTHR28630:SF31">
    <property type="entry name" value="PEROXIREDOXIN-LIKE 2A"/>
    <property type="match status" value="1"/>
</dbReference>
<reference evidence="8" key="1">
    <citation type="journal article" date="2020" name="bioRxiv">
        <title>Comparative genomics of Chlamydomonas.</title>
        <authorList>
            <person name="Craig R.J."/>
            <person name="Hasan A.R."/>
            <person name="Ness R.W."/>
            <person name="Keightley P.D."/>
        </authorList>
    </citation>
    <scope>NUCLEOTIDE SEQUENCE</scope>
    <source>
        <strain evidence="8">CCAP 11/70</strain>
    </source>
</reference>
<dbReference type="InterPro" id="IPR032801">
    <property type="entry name" value="PXL2A/B/C"/>
</dbReference>
<evidence type="ECO:0000256" key="1">
    <source>
        <dbReference type="ARBA" id="ARBA00004496"/>
    </source>
</evidence>
<evidence type="ECO:0000256" key="2">
    <source>
        <dbReference type="ARBA" id="ARBA00022490"/>
    </source>
</evidence>
<dbReference type="GO" id="GO:0005737">
    <property type="term" value="C:cytoplasm"/>
    <property type="evidence" value="ECO:0007669"/>
    <property type="project" value="UniProtKB-SubCell"/>
</dbReference>
<comment type="subcellular location">
    <subcellularLocation>
        <location evidence="1">Cytoplasm</location>
    </subcellularLocation>
</comment>
<dbReference type="OrthoDB" id="40334at2759"/>
<comment type="similarity">
    <text evidence="4">Belongs to the peroxiredoxin-like PRXL2 family. PRXL2A subfamily.</text>
</comment>
<dbReference type="PANTHER" id="PTHR28630">
    <property type="match status" value="1"/>
</dbReference>
<keyword evidence="9" id="KW-1185">Reference proteome</keyword>
<evidence type="ECO:0000313" key="8">
    <source>
        <dbReference type="EMBL" id="KAG2500214.1"/>
    </source>
</evidence>
<dbReference type="InterPro" id="IPR036249">
    <property type="entry name" value="Thioredoxin-like_sf"/>
</dbReference>
<comment type="caution">
    <text evidence="8">The sequence shown here is derived from an EMBL/GenBank/DDBJ whole genome shotgun (WGS) entry which is preliminary data.</text>
</comment>
<dbReference type="Gene3D" id="3.40.30.10">
    <property type="entry name" value="Glutaredoxin"/>
    <property type="match status" value="1"/>
</dbReference>
<evidence type="ECO:0000256" key="3">
    <source>
        <dbReference type="ARBA" id="ARBA00023284"/>
    </source>
</evidence>
<evidence type="ECO:0000256" key="4">
    <source>
        <dbReference type="ARBA" id="ARBA00023787"/>
    </source>
</evidence>
<accession>A0A836C5U2</accession>
<keyword evidence="3" id="KW-0676">Redox-active center</keyword>
<protein>
    <recommendedName>
        <fullName evidence="5">Peroxiredoxin-like 2A</fullName>
    </recommendedName>
    <alternativeName>
        <fullName evidence="7">Peroxiredoxin-like 2 activated in M-CSF stimulated monocytes</fullName>
    </alternativeName>
    <alternativeName>
        <fullName evidence="6">Redox-regulatory protein FAM213A</fullName>
    </alternativeName>
</protein>
<organism evidence="8 9">
    <name type="scientific">Edaphochlamys debaryana</name>
    <dbReference type="NCBI Taxonomy" id="47281"/>
    <lineage>
        <taxon>Eukaryota</taxon>
        <taxon>Viridiplantae</taxon>
        <taxon>Chlorophyta</taxon>
        <taxon>core chlorophytes</taxon>
        <taxon>Chlorophyceae</taxon>
        <taxon>CS clade</taxon>
        <taxon>Chlamydomonadales</taxon>
        <taxon>Chlamydomonadales incertae sedis</taxon>
        <taxon>Edaphochlamys</taxon>
    </lineage>
</organism>
<dbReference type="AlphaFoldDB" id="A0A836C5U2"/>
<evidence type="ECO:0000256" key="6">
    <source>
        <dbReference type="ARBA" id="ARBA00032058"/>
    </source>
</evidence>
<evidence type="ECO:0000313" key="9">
    <source>
        <dbReference type="Proteomes" id="UP000612055"/>
    </source>
</evidence>
<gene>
    <name evidence="8" type="ORF">HYH03_001792</name>
</gene>
<name>A0A836C5U2_9CHLO</name>
<sequence length="194" mass="21109">MTVRRSLPPLSAIAGAVLRSNDGTEVLASTLWENGPVAVLVLRRPGCVLCRDEAQRLWERRAEFERLGVTLVCVVHEWIQREINAFTPAFWPGPLYHDTSKCFYGALNGGTPLRGSILGMLNPFGSVWKRIRAAQSRVKEHNLNGEGSIMGGAMIIRQGNGGVAWIHLESEPGLVAEPEEVLAAAEKIVAGSSK</sequence>
<keyword evidence="2" id="KW-0963">Cytoplasm</keyword>